<proteinExistence type="predicted"/>
<comment type="caution">
    <text evidence="2">The sequence shown here is derived from an EMBL/GenBank/DDBJ whole genome shotgun (WGS) entry which is preliminary data.</text>
</comment>
<dbReference type="AlphaFoldDB" id="A0A8T1W0J0"/>
<reference evidence="2" key="1">
    <citation type="submission" date="2021-02" db="EMBL/GenBank/DDBJ databases">
        <authorList>
            <person name="Palmer J.M."/>
        </authorList>
    </citation>
    <scope>NUCLEOTIDE SEQUENCE</scope>
    <source>
        <strain evidence="2">SCRP734</strain>
    </source>
</reference>
<accession>A0A8T1W0J0</accession>
<dbReference type="Proteomes" id="UP000694044">
    <property type="component" value="Unassembled WGS sequence"/>
</dbReference>
<feature type="compositionally biased region" description="Acidic residues" evidence="1">
    <location>
        <begin position="80"/>
        <end position="90"/>
    </location>
</feature>
<evidence type="ECO:0000313" key="2">
    <source>
        <dbReference type="EMBL" id="KAG7387332.1"/>
    </source>
</evidence>
<organism evidence="2 3">
    <name type="scientific">Phytophthora pseudosyringae</name>
    <dbReference type="NCBI Taxonomy" id="221518"/>
    <lineage>
        <taxon>Eukaryota</taxon>
        <taxon>Sar</taxon>
        <taxon>Stramenopiles</taxon>
        <taxon>Oomycota</taxon>
        <taxon>Peronosporomycetes</taxon>
        <taxon>Peronosporales</taxon>
        <taxon>Peronosporaceae</taxon>
        <taxon>Phytophthora</taxon>
    </lineage>
</organism>
<gene>
    <name evidence="2" type="ORF">PHYPSEUDO_014426</name>
</gene>
<feature type="region of interest" description="Disordered" evidence="1">
    <location>
        <begin position="27"/>
        <end position="90"/>
    </location>
</feature>
<evidence type="ECO:0000256" key="1">
    <source>
        <dbReference type="SAM" id="MobiDB-lite"/>
    </source>
</evidence>
<feature type="compositionally biased region" description="Acidic residues" evidence="1">
    <location>
        <begin position="40"/>
        <end position="49"/>
    </location>
</feature>
<protein>
    <submittedName>
        <fullName evidence="2">Uncharacterized protein</fullName>
    </submittedName>
</protein>
<keyword evidence="3" id="KW-1185">Reference proteome</keyword>
<sequence length="90" mass="9733">MSLQQDRMDTQITDMVLSLLRIATVSDLPPTQQPAPDAQQDGDNEDDDASSTQLAHRHDREDAVTCGDGEPAQKDNKDEAADDDPPCPAS</sequence>
<dbReference type="EMBL" id="JAGDFM010000081">
    <property type="protein sequence ID" value="KAG7387332.1"/>
    <property type="molecule type" value="Genomic_DNA"/>
</dbReference>
<evidence type="ECO:0000313" key="3">
    <source>
        <dbReference type="Proteomes" id="UP000694044"/>
    </source>
</evidence>
<name>A0A8T1W0J0_9STRA</name>
<feature type="compositionally biased region" description="Low complexity" evidence="1">
    <location>
        <begin position="27"/>
        <end position="39"/>
    </location>
</feature>